<protein>
    <submittedName>
        <fullName evidence="6">Oligosaccharide biosynthesis protein Alg14</fullName>
    </submittedName>
</protein>
<dbReference type="InterPro" id="IPR013969">
    <property type="entry name" value="Oligosacch_biosynth_Alg14"/>
</dbReference>
<dbReference type="SUPFAM" id="SSF53756">
    <property type="entry name" value="UDP-Glycosyltransferase/glycogen phosphorylase"/>
    <property type="match status" value="1"/>
</dbReference>
<comment type="caution">
    <text evidence="6">The sequence shown here is derived from an EMBL/GenBank/DDBJ whole genome shotgun (WGS) entry which is preliminary data.</text>
</comment>
<dbReference type="RefSeq" id="WP_078350958.1">
    <property type="nucleotide sequence ID" value="NZ_MBTF01000037.1"/>
</dbReference>
<dbReference type="PANTHER" id="PTHR12154:SF4">
    <property type="entry name" value="UDP-N-ACETYLGLUCOSAMINE TRANSFERASE SUBUNIT ALG14 HOMOLOG"/>
    <property type="match status" value="1"/>
</dbReference>
<comment type="subcellular location">
    <subcellularLocation>
        <location evidence="1">Endoplasmic reticulum membrane</location>
        <topology evidence="1">Single-pass membrane protein</topology>
    </subcellularLocation>
</comment>
<evidence type="ECO:0000313" key="6">
    <source>
        <dbReference type="EMBL" id="OOQ57089.1"/>
    </source>
</evidence>
<evidence type="ECO:0000313" key="7">
    <source>
        <dbReference type="Proteomes" id="UP000189739"/>
    </source>
</evidence>
<evidence type="ECO:0000256" key="3">
    <source>
        <dbReference type="ARBA" id="ARBA00022824"/>
    </source>
</evidence>
<keyword evidence="2" id="KW-0812">Transmembrane</keyword>
<dbReference type="EMBL" id="MBTF01000037">
    <property type="protein sequence ID" value="OOQ57089.1"/>
    <property type="molecule type" value="Genomic_DNA"/>
</dbReference>
<evidence type="ECO:0000256" key="5">
    <source>
        <dbReference type="ARBA" id="ARBA00023136"/>
    </source>
</evidence>
<dbReference type="AlphaFoldDB" id="A0A1S9P825"/>
<accession>A0A1S9P825</accession>
<keyword evidence="4" id="KW-1133">Transmembrane helix</keyword>
<organism evidence="6 7">
    <name type="scientific">Mucilaginibacter pedocola</name>
    <dbReference type="NCBI Taxonomy" id="1792845"/>
    <lineage>
        <taxon>Bacteria</taxon>
        <taxon>Pseudomonadati</taxon>
        <taxon>Bacteroidota</taxon>
        <taxon>Sphingobacteriia</taxon>
        <taxon>Sphingobacteriales</taxon>
        <taxon>Sphingobacteriaceae</taxon>
        <taxon>Mucilaginibacter</taxon>
    </lineage>
</organism>
<dbReference type="PANTHER" id="PTHR12154">
    <property type="entry name" value="GLYCOSYL TRANSFERASE-RELATED"/>
    <property type="match status" value="1"/>
</dbReference>
<evidence type="ECO:0000256" key="4">
    <source>
        <dbReference type="ARBA" id="ARBA00022989"/>
    </source>
</evidence>
<keyword evidence="7" id="KW-1185">Reference proteome</keyword>
<evidence type="ECO:0000256" key="1">
    <source>
        <dbReference type="ARBA" id="ARBA00004389"/>
    </source>
</evidence>
<name>A0A1S9P825_9SPHI</name>
<dbReference type="Pfam" id="PF08660">
    <property type="entry name" value="Alg14"/>
    <property type="match status" value="1"/>
</dbReference>
<gene>
    <name evidence="6" type="ORF">BC343_16295</name>
</gene>
<dbReference type="STRING" id="1792845.BC343_16295"/>
<keyword evidence="5" id="KW-0472">Membrane</keyword>
<keyword evidence="3" id="KW-0256">Endoplasmic reticulum</keyword>
<reference evidence="6 7" key="1">
    <citation type="submission" date="2016-07" db="EMBL/GenBank/DDBJ databases">
        <title>Genomic analysis of zinc-resistant bacterium Mucilaginibacter pedocola TBZ30.</title>
        <authorList>
            <person name="Huang J."/>
            <person name="Tang J."/>
        </authorList>
    </citation>
    <scope>NUCLEOTIDE SEQUENCE [LARGE SCALE GENOMIC DNA]</scope>
    <source>
        <strain evidence="6 7">TBZ30</strain>
    </source>
</reference>
<proteinExistence type="predicted"/>
<dbReference type="GO" id="GO:0004577">
    <property type="term" value="F:N-acetylglucosaminyldiphosphodolichol N-acetylglucosaminyltransferase activity"/>
    <property type="evidence" value="ECO:0007669"/>
    <property type="project" value="TreeGrafter"/>
</dbReference>
<dbReference type="Proteomes" id="UP000189739">
    <property type="component" value="Unassembled WGS sequence"/>
</dbReference>
<dbReference type="OrthoDB" id="555447at2"/>
<dbReference type="GO" id="GO:0006488">
    <property type="term" value="P:dolichol-linked oligosaccharide biosynthetic process"/>
    <property type="evidence" value="ECO:0007669"/>
    <property type="project" value="InterPro"/>
</dbReference>
<evidence type="ECO:0000256" key="2">
    <source>
        <dbReference type="ARBA" id="ARBA00022692"/>
    </source>
</evidence>
<dbReference type="Gene3D" id="3.40.50.2000">
    <property type="entry name" value="Glycogen Phosphorylase B"/>
    <property type="match status" value="1"/>
</dbReference>
<sequence>MKVLAVASIGGHWIQLLRLMPLFKEHDVTFMSTNPSLQDTVKEYKFYHVPDSNRRDKVALMKSTLSVSWLVFKIWPRVIITTGAAPGLIAIFAGKLIGAKTIWIDSIANVDRLSMSGKMALKIADRVYTQWEHLQTEQVIYSGNIL</sequence>